<dbReference type="FunFam" id="2.160.20.10:FF:000026">
    <property type="entry name" value="Exo-beta-1,3-glucanase Exg0"/>
    <property type="match status" value="1"/>
</dbReference>
<dbReference type="InterPro" id="IPR024535">
    <property type="entry name" value="RHGA/B-epi-like_pectate_lyase"/>
</dbReference>
<evidence type="ECO:0000259" key="2">
    <source>
        <dbReference type="Pfam" id="PF12708"/>
    </source>
</evidence>
<dbReference type="PANTHER" id="PTHR33928">
    <property type="entry name" value="POLYGALACTURONASE QRT3"/>
    <property type="match status" value="1"/>
</dbReference>
<name>A0A2P7ZYA1_9PEZI</name>
<dbReference type="Gene3D" id="2.160.20.10">
    <property type="entry name" value="Single-stranded right-handed beta-helix, Pectin lyase-like"/>
    <property type="match status" value="2"/>
</dbReference>
<accession>A0A2P7ZYA1</accession>
<dbReference type="InterPro" id="IPR012334">
    <property type="entry name" value="Pectin_lyas_fold"/>
</dbReference>
<evidence type="ECO:0000313" key="4">
    <source>
        <dbReference type="Proteomes" id="UP000243723"/>
    </source>
</evidence>
<proteinExistence type="predicted"/>
<dbReference type="Pfam" id="PF12708">
    <property type="entry name" value="Pect-lyase_RHGA_epim"/>
    <property type="match status" value="2"/>
</dbReference>
<evidence type="ECO:0000313" key="3">
    <source>
        <dbReference type="EMBL" id="PSK53204.1"/>
    </source>
</evidence>
<feature type="signal peptide" evidence="1">
    <location>
        <begin position="1"/>
        <end position="24"/>
    </location>
</feature>
<keyword evidence="4" id="KW-1185">Reference proteome</keyword>
<comment type="caution">
    <text evidence="3">The sequence shown here is derived from an EMBL/GenBank/DDBJ whole genome shotgun (WGS) entry which is preliminary data.</text>
</comment>
<keyword evidence="1" id="KW-0732">Signal</keyword>
<dbReference type="CDD" id="cd23668">
    <property type="entry name" value="GH55_beta13glucanase-like"/>
    <property type="match status" value="1"/>
</dbReference>
<dbReference type="PANTHER" id="PTHR33928:SF2">
    <property type="entry name" value="PECTATE LYASE SUPERFAMILY PROTEIN DOMAIN-CONTAINING PROTEIN-RELATED"/>
    <property type="match status" value="1"/>
</dbReference>
<dbReference type="GO" id="GO:0004650">
    <property type="term" value="F:polygalacturonase activity"/>
    <property type="evidence" value="ECO:0007669"/>
    <property type="project" value="InterPro"/>
</dbReference>
<feature type="chain" id="PRO_5015199102" description="Rhamnogalacturonase A/B/Epimerase-like pectate lyase domain-containing protein" evidence="1">
    <location>
        <begin position="25"/>
        <end position="812"/>
    </location>
</feature>
<reference evidence="3 4" key="1">
    <citation type="submission" date="2017-05" db="EMBL/GenBank/DDBJ databases">
        <title>Draft genome sequence of Elsinoe australis.</title>
        <authorList>
            <person name="Cheng Q."/>
        </authorList>
    </citation>
    <scope>NUCLEOTIDE SEQUENCE [LARGE SCALE GENOMIC DNA]</scope>
    <source>
        <strain evidence="3 4">NL1</strain>
    </source>
</reference>
<protein>
    <recommendedName>
        <fullName evidence="2">Rhamnogalacturonase A/B/Epimerase-like pectate lyase domain-containing protein</fullName>
    </recommendedName>
</protein>
<feature type="domain" description="Rhamnogalacturonase A/B/Epimerase-like pectate lyase" evidence="2">
    <location>
        <begin position="423"/>
        <end position="493"/>
    </location>
</feature>
<dbReference type="OrthoDB" id="1046782at2759"/>
<dbReference type="STRING" id="40998.A0A2P7ZYA1"/>
<dbReference type="InterPro" id="IPR039279">
    <property type="entry name" value="QRT3-like"/>
</dbReference>
<dbReference type="InterPro" id="IPR011050">
    <property type="entry name" value="Pectin_lyase_fold/virulence"/>
</dbReference>
<feature type="domain" description="Rhamnogalacturonase A/B/Epimerase-like pectate lyase" evidence="2">
    <location>
        <begin position="72"/>
        <end position="294"/>
    </location>
</feature>
<gene>
    <name evidence="3" type="ORF">B9Z65_3404</name>
</gene>
<dbReference type="EMBL" id="NHZQ01000102">
    <property type="protein sequence ID" value="PSK53204.1"/>
    <property type="molecule type" value="Genomic_DNA"/>
</dbReference>
<organism evidence="3 4">
    <name type="scientific">Elsinoe australis</name>
    <dbReference type="NCBI Taxonomy" id="40998"/>
    <lineage>
        <taxon>Eukaryota</taxon>
        <taxon>Fungi</taxon>
        <taxon>Dikarya</taxon>
        <taxon>Ascomycota</taxon>
        <taxon>Pezizomycotina</taxon>
        <taxon>Dothideomycetes</taxon>
        <taxon>Dothideomycetidae</taxon>
        <taxon>Myriangiales</taxon>
        <taxon>Elsinoaceae</taxon>
        <taxon>Elsinoe</taxon>
    </lineage>
</organism>
<dbReference type="FunFam" id="2.160.20.10:FF:000023">
    <property type="entry name" value="Exo-beta-1,3-glucanase Exg0"/>
    <property type="match status" value="1"/>
</dbReference>
<dbReference type="AlphaFoldDB" id="A0A2P7ZYA1"/>
<dbReference type="Proteomes" id="UP000243723">
    <property type="component" value="Unassembled WGS sequence"/>
</dbReference>
<evidence type="ECO:0000256" key="1">
    <source>
        <dbReference type="SAM" id="SignalP"/>
    </source>
</evidence>
<dbReference type="SUPFAM" id="SSF51126">
    <property type="entry name" value="Pectin lyase-like"/>
    <property type="match status" value="2"/>
</dbReference>
<sequence length="812" mass="86749">MFAFKGTSLVALITALLFASTAIASPVAAPDAAAAATIKKSGKNARQASTFWLANIKRQGTTNFAPSGYKLYRNVVADFGADPTGARDSTDAINNAISTGGRCGQGCDSTTVTPAIVYFPPGTYLVSKPIIQYYYTQLIGDAVNPPTLKAAASFQGMAVIDSDPYDANGNNWFTNQNNFFRQIRNFKIDLTAMPQTAGAGIHWQTSQATSLQNIVFNMIPGAASKQLGIFMDNGSGGFMSDLTFNGGQYGAFYGSQQFTTRNMQFNNVQTAIFMNWNWGWTIAGVTINNCGIAVDMSNGPANQTVGSVVLMDSKISNTPVGVKTAWTMNPASVPNGGGSLILDNVDMTTNVPVAVQNTNGGTILAGNTVIKSWAQGRYYKSAAGSRIQGGNPAPSKSASLLNSAGQFFTRSKPQYANVAVGNFISIRSFGAVGNGVADDTAAFQKAMSSITSGQILYIDHGAYVITSTIVVPANIKIVGEHWPLIMASGSFFGDQRNPRAFWQVGKPGESGAVEMQDLMFETKGPAPGAIMMQWNLKSAQGASGLWDVHFRIGGTAGTNLQSDKCTKNPGVTHGANSACIGAYLLFHATKDASGVYLENTWLWVADHELDIKPYNQIDIYNGRGLLVESTGPSWFWGTSVEHNTLYNYQISKASNVFMGFIQTETPYFQGNPVATTPFAPNATWVDPDWSICPANSPKCIKAFGLRILGSTNVYVYGAGLYSFFENYSQDCVYPNNCQQHIVAVQGASSNVWMYALSTKASVNMLTLDGKPAVLDADNRSNFAATIAGWQYGAATAKKTTAKAVKKSKSRAL</sequence>